<sequence>MKGNISDDELVVRIVQMDYEAINILYDRYEETIYRCARIIVKDHHLAQDVVQDTFVKVIEKAHTFRFRSSFKTWILNICKNTALKKLKDTKKRSLIIEVQDSLRKIDDSFEDRLINQTIIQESIQQLPQEQQEAIQLILKGYTYKQVAKLKSIPEGTVKSRVRLGLKRLKLRLKGWLGVNER</sequence>
<dbReference type="GO" id="GO:0006352">
    <property type="term" value="P:DNA-templated transcription initiation"/>
    <property type="evidence" value="ECO:0007669"/>
    <property type="project" value="InterPro"/>
</dbReference>
<protein>
    <recommendedName>
        <fullName evidence="6">RNA polymerase sigma factor</fullName>
    </recommendedName>
</protein>
<dbReference type="InterPro" id="IPR007627">
    <property type="entry name" value="RNA_pol_sigma70_r2"/>
</dbReference>
<dbReference type="InterPro" id="IPR036388">
    <property type="entry name" value="WH-like_DNA-bd_sf"/>
</dbReference>
<dbReference type="OrthoDB" id="9784272at2"/>
<feature type="domain" description="RNA polymerase sigma-70 region 2" evidence="7">
    <location>
        <begin position="25"/>
        <end position="92"/>
    </location>
</feature>
<evidence type="ECO:0000313" key="9">
    <source>
        <dbReference type="EMBL" id="SEN52988.1"/>
    </source>
</evidence>
<dbReference type="GO" id="GO:0003677">
    <property type="term" value="F:DNA binding"/>
    <property type="evidence" value="ECO:0007669"/>
    <property type="project" value="UniProtKB-KW"/>
</dbReference>
<proteinExistence type="inferred from homology"/>
<evidence type="ECO:0000256" key="2">
    <source>
        <dbReference type="ARBA" id="ARBA00023015"/>
    </source>
</evidence>
<evidence type="ECO:0000256" key="1">
    <source>
        <dbReference type="ARBA" id="ARBA00010641"/>
    </source>
</evidence>
<dbReference type="Pfam" id="PF04542">
    <property type="entry name" value="Sigma70_r2"/>
    <property type="match status" value="1"/>
</dbReference>
<feature type="domain" description="RNA polymerase sigma factor 70 region 4 type 2" evidence="8">
    <location>
        <begin position="119"/>
        <end position="169"/>
    </location>
</feature>
<keyword evidence="2 6" id="KW-0805">Transcription regulation</keyword>
<dbReference type="Gene3D" id="1.10.1740.10">
    <property type="match status" value="1"/>
</dbReference>
<dbReference type="NCBIfam" id="TIGR02937">
    <property type="entry name" value="sigma70-ECF"/>
    <property type="match status" value="1"/>
</dbReference>
<dbReference type="EMBL" id="FOCQ01000013">
    <property type="protein sequence ID" value="SEN52988.1"/>
    <property type="molecule type" value="Genomic_DNA"/>
</dbReference>
<dbReference type="InterPro" id="IPR000838">
    <property type="entry name" value="RNA_pol_sigma70_ECF_CS"/>
</dbReference>
<dbReference type="SUPFAM" id="SSF88946">
    <property type="entry name" value="Sigma2 domain of RNA polymerase sigma factors"/>
    <property type="match status" value="1"/>
</dbReference>
<evidence type="ECO:0000256" key="5">
    <source>
        <dbReference type="ARBA" id="ARBA00023163"/>
    </source>
</evidence>
<evidence type="ECO:0000256" key="4">
    <source>
        <dbReference type="ARBA" id="ARBA00023125"/>
    </source>
</evidence>
<dbReference type="GO" id="GO:0016987">
    <property type="term" value="F:sigma factor activity"/>
    <property type="evidence" value="ECO:0007669"/>
    <property type="project" value="UniProtKB-KW"/>
</dbReference>
<dbReference type="PROSITE" id="PS01063">
    <property type="entry name" value="SIGMA70_ECF"/>
    <property type="match status" value="1"/>
</dbReference>
<keyword evidence="4 6" id="KW-0238">DNA-binding</keyword>
<name>A0A1H8HBN9_9BACL</name>
<dbReference type="SUPFAM" id="SSF88659">
    <property type="entry name" value="Sigma3 and sigma4 domains of RNA polymerase sigma factors"/>
    <property type="match status" value="1"/>
</dbReference>
<dbReference type="PANTHER" id="PTHR43133">
    <property type="entry name" value="RNA POLYMERASE ECF-TYPE SIGMA FACTO"/>
    <property type="match status" value="1"/>
</dbReference>
<gene>
    <name evidence="9" type="ORF">SAMN05444955_113107</name>
</gene>
<dbReference type="Pfam" id="PF08281">
    <property type="entry name" value="Sigma70_r4_2"/>
    <property type="match status" value="1"/>
</dbReference>
<dbReference type="RefSeq" id="WP_089970757.1">
    <property type="nucleotide sequence ID" value="NZ_FOCQ01000013.1"/>
</dbReference>
<comment type="similarity">
    <text evidence="1 6">Belongs to the sigma-70 factor family. ECF subfamily.</text>
</comment>
<evidence type="ECO:0000259" key="7">
    <source>
        <dbReference type="Pfam" id="PF04542"/>
    </source>
</evidence>
<evidence type="ECO:0000256" key="3">
    <source>
        <dbReference type="ARBA" id="ARBA00023082"/>
    </source>
</evidence>
<evidence type="ECO:0000259" key="8">
    <source>
        <dbReference type="Pfam" id="PF08281"/>
    </source>
</evidence>
<dbReference type="InterPro" id="IPR013324">
    <property type="entry name" value="RNA_pol_sigma_r3/r4-like"/>
</dbReference>
<keyword evidence="10" id="KW-1185">Reference proteome</keyword>
<dbReference type="AlphaFoldDB" id="A0A1H8HBN9"/>
<dbReference type="InterPro" id="IPR013249">
    <property type="entry name" value="RNA_pol_sigma70_r4_t2"/>
</dbReference>
<evidence type="ECO:0000256" key="6">
    <source>
        <dbReference type="RuleBase" id="RU000716"/>
    </source>
</evidence>
<dbReference type="InterPro" id="IPR013325">
    <property type="entry name" value="RNA_pol_sigma_r2"/>
</dbReference>
<dbReference type="GO" id="GO:0006950">
    <property type="term" value="P:response to stress"/>
    <property type="evidence" value="ECO:0007669"/>
    <property type="project" value="UniProtKB-ARBA"/>
</dbReference>
<reference evidence="9 10" key="1">
    <citation type="submission" date="2016-10" db="EMBL/GenBank/DDBJ databases">
        <authorList>
            <person name="de Groot N.N."/>
        </authorList>
    </citation>
    <scope>NUCLEOTIDE SEQUENCE [LARGE SCALE GENOMIC DNA]</scope>
    <source>
        <strain evidence="9 10">DSM 46701</strain>
    </source>
</reference>
<dbReference type="STRING" id="1173111.SAMN05444955_113107"/>
<dbReference type="InterPro" id="IPR014284">
    <property type="entry name" value="RNA_pol_sigma-70_dom"/>
</dbReference>
<organism evidence="9 10">
    <name type="scientific">Lihuaxuella thermophila</name>
    <dbReference type="NCBI Taxonomy" id="1173111"/>
    <lineage>
        <taxon>Bacteria</taxon>
        <taxon>Bacillati</taxon>
        <taxon>Bacillota</taxon>
        <taxon>Bacilli</taxon>
        <taxon>Bacillales</taxon>
        <taxon>Thermoactinomycetaceae</taxon>
        <taxon>Lihuaxuella</taxon>
    </lineage>
</organism>
<evidence type="ECO:0000313" key="10">
    <source>
        <dbReference type="Proteomes" id="UP000199695"/>
    </source>
</evidence>
<dbReference type="Gene3D" id="1.10.10.10">
    <property type="entry name" value="Winged helix-like DNA-binding domain superfamily/Winged helix DNA-binding domain"/>
    <property type="match status" value="1"/>
</dbReference>
<dbReference type="Proteomes" id="UP000199695">
    <property type="component" value="Unassembled WGS sequence"/>
</dbReference>
<keyword evidence="5 6" id="KW-0804">Transcription</keyword>
<keyword evidence="3 6" id="KW-0731">Sigma factor</keyword>
<accession>A0A1H8HBN9</accession>
<dbReference type="InterPro" id="IPR039425">
    <property type="entry name" value="RNA_pol_sigma-70-like"/>
</dbReference>
<dbReference type="PANTHER" id="PTHR43133:SF8">
    <property type="entry name" value="RNA POLYMERASE SIGMA FACTOR HI_1459-RELATED"/>
    <property type="match status" value="1"/>
</dbReference>